<dbReference type="InterPro" id="IPR007731">
    <property type="entry name" value="DUF669"/>
</dbReference>
<keyword evidence="2" id="KW-1185">Reference proteome</keyword>
<accession>A0A9E6ZHH2</accession>
<reference evidence="2" key="1">
    <citation type="journal article" date="2022" name="G3 (Bethesda)">
        <title>Unveiling the complete genome sequence of Alicyclobacillus acidoterrestris DSM 3922T, a taint-producing strain.</title>
        <authorList>
            <person name="Leonardo I.C."/>
            <person name="Barreto Crespo M.T."/>
            <person name="Gaspar F.B."/>
        </authorList>
    </citation>
    <scope>NUCLEOTIDE SEQUENCE [LARGE SCALE GENOMIC DNA]</scope>
    <source>
        <strain evidence="2">DSM 3922</strain>
    </source>
</reference>
<dbReference type="Pfam" id="PF05037">
    <property type="entry name" value="DUF669"/>
    <property type="match status" value="1"/>
</dbReference>
<dbReference type="Proteomes" id="UP000829401">
    <property type="component" value="Chromosome"/>
</dbReference>
<evidence type="ECO:0000313" key="2">
    <source>
        <dbReference type="Proteomes" id="UP000829401"/>
    </source>
</evidence>
<gene>
    <name evidence="1" type="ORF">K1I37_20650</name>
</gene>
<dbReference type="OrthoDB" id="1707979at2"/>
<dbReference type="EMBL" id="CP080467">
    <property type="protein sequence ID" value="UNO48958.1"/>
    <property type="molecule type" value="Genomic_DNA"/>
</dbReference>
<dbReference type="RefSeq" id="WP_021298563.1">
    <property type="nucleotide sequence ID" value="NZ_AURB01000195.1"/>
</dbReference>
<protein>
    <submittedName>
        <fullName evidence="1">DUF669 domain-containing protein</fullName>
    </submittedName>
</protein>
<dbReference type="KEGG" id="aaco:K1I37_20650"/>
<organism evidence="1 2">
    <name type="scientific">Alicyclobacillus acidoterrestris (strain ATCC 49025 / DSM 3922 / CIP 106132 / NCIMB 13137 / GD3B)</name>
    <dbReference type="NCBI Taxonomy" id="1356854"/>
    <lineage>
        <taxon>Bacteria</taxon>
        <taxon>Bacillati</taxon>
        <taxon>Bacillota</taxon>
        <taxon>Bacilli</taxon>
        <taxon>Bacillales</taxon>
        <taxon>Alicyclobacillaceae</taxon>
        <taxon>Alicyclobacillus</taxon>
    </lineage>
</organism>
<sequence>MTSFRIDYNSITRELLPKGNYEAIIYEAEVRTFSSQNEGILISLVIRDDVEQTSQNMTLNDRLVLVDSALYKFQMVAKAVGLPDDEEIALEDFAVEIINKPVRIYVNHREFNGENQAHVSIYRQGTSFSGDDEDVQGMVLKGSTLFQRMTDGLRSRLGNTNTPQE</sequence>
<evidence type="ECO:0000313" key="1">
    <source>
        <dbReference type="EMBL" id="UNO48958.1"/>
    </source>
</evidence>
<proteinExistence type="predicted"/>
<accession>T0BLJ5</accession>
<name>T0BLJ5_ALIAG</name>
<dbReference type="AlphaFoldDB" id="T0BLJ5"/>